<dbReference type="AlphaFoldDB" id="A0A1B1NT77"/>
<dbReference type="EMBL" id="MDCJ01000007">
    <property type="protein sequence ID" value="ODS05163.1"/>
    <property type="molecule type" value="Genomic_DNA"/>
</dbReference>
<protein>
    <submittedName>
        <fullName evidence="1">Uncharacterized protein</fullName>
    </submittedName>
</protein>
<proteinExistence type="predicted"/>
<evidence type="ECO:0000313" key="1">
    <source>
        <dbReference type="EMBL" id="ODS05163.1"/>
    </source>
</evidence>
<organism evidence="1 2">
    <name type="scientific">Vibrio scophthalmi</name>
    <dbReference type="NCBI Taxonomy" id="45658"/>
    <lineage>
        <taxon>Bacteria</taxon>
        <taxon>Pseudomonadati</taxon>
        <taxon>Pseudomonadota</taxon>
        <taxon>Gammaproteobacteria</taxon>
        <taxon>Vibrionales</taxon>
        <taxon>Vibrionaceae</taxon>
        <taxon>Vibrio</taxon>
    </lineage>
</organism>
<gene>
    <name evidence="1" type="ORF">VSF3289_04304</name>
</gene>
<name>A0A1B1NT77_9VIBR</name>
<sequence length="83" mass="9681">MMKPGLEPVIIHDKEDVEKVLLQMWPENRIPAHEFHEMLTPNDISILKAYTGCGRTYYSINEIAEIIWTRSNYENSEPGFSKN</sequence>
<reference evidence="1 2" key="1">
    <citation type="submission" date="2016-08" db="EMBL/GenBank/DDBJ databases">
        <title>Genome sequencing of Vibrio scophthalmi strain FP3289, an isolated from Paralichthys olivaceus.</title>
        <authorList>
            <person name="Han H.-J."/>
        </authorList>
    </citation>
    <scope>NUCLEOTIDE SEQUENCE [LARGE SCALE GENOMIC DNA]</scope>
    <source>
        <strain evidence="1 2">FP3289</strain>
    </source>
</reference>
<evidence type="ECO:0000313" key="2">
    <source>
        <dbReference type="Proteomes" id="UP000095131"/>
    </source>
</evidence>
<dbReference type="Proteomes" id="UP000095131">
    <property type="component" value="Unassembled WGS sequence"/>
</dbReference>
<dbReference type="KEGG" id="vsc:VSVS12_03236"/>
<comment type="caution">
    <text evidence="1">The sequence shown here is derived from an EMBL/GenBank/DDBJ whole genome shotgun (WGS) entry which is preliminary data.</text>
</comment>
<accession>A0A1B1NT77</accession>